<name>A0ABM6IJL9_9RHOB</name>
<dbReference type="Proteomes" id="UP000185622">
    <property type="component" value="Chromosome"/>
</dbReference>
<feature type="domain" description="Stress-response A/B barrel" evidence="2">
    <location>
        <begin position="7"/>
        <end position="105"/>
    </location>
</feature>
<gene>
    <name evidence="3" type="ORF">BMG03_15640</name>
</gene>
<accession>A0ABM6IJL9</accession>
<dbReference type="Gene3D" id="3.30.70.100">
    <property type="match status" value="1"/>
</dbReference>
<dbReference type="SUPFAM" id="SSF54909">
    <property type="entry name" value="Dimeric alpha+beta barrel"/>
    <property type="match status" value="1"/>
</dbReference>
<sequence length="114" mass="12493">MEADMTVRHIVLVKFKPGLSEEEIAPLWEELRAIEGKVDGLGAICAGRSESPEKIERGYMHGFTVDFRDWEALAAYQEHPDHRALGAKLVANAQGGIDGILVFDFEIATPSQGA</sequence>
<evidence type="ECO:0000259" key="2">
    <source>
        <dbReference type="PROSITE" id="PS51502"/>
    </source>
</evidence>
<evidence type="ECO:0000313" key="4">
    <source>
        <dbReference type="Proteomes" id="UP000185622"/>
    </source>
</evidence>
<dbReference type="SMART" id="SM00886">
    <property type="entry name" value="Dabb"/>
    <property type="match status" value="1"/>
</dbReference>
<keyword evidence="4" id="KW-1185">Reference proteome</keyword>
<dbReference type="InterPro" id="IPR013097">
    <property type="entry name" value="Dabb"/>
</dbReference>
<organism evidence="3 4">
    <name type="scientific">Thioclava nitratireducens</name>
    <dbReference type="NCBI Taxonomy" id="1915078"/>
    <lineage>
        <taxon>Bacteria</taxon>
        <taxon>Pseudomonadati</taxon>
        <taxon>Pseudomonadota</taxon>
        <taxon>Alphaproteobacteria</taxon>
        <taxon>Rhodobacterales</taxon>
        <taxon>Paracoccaceae</taxon>
        <taxon>Thioclava</taxon>
    </lineage>
</organism>
<comment type="subunit">
    <text evidence="1">Homodimer.</text>
</comment>
<dbReference type="EMBL" id="CP019437">
    <property type="protein sequence ID" value="AQS49060.1"/>
    <property type="molecule type" value="Genomic_DNA"/>
</dbReference>
<dbReference type="Pfam" id="PF07876">
    <property type="entry name" value="Dabb"/>
    <property type="match status" value="1"/>
</dbReference>
<evidence type="ECO:0000313" key="3">
    <source>
        <dbReference type="EMBL" id="AQS49060.1"/>
    </source>
</evidence>
<dbReference type="PANTHER" id="PTHR33178">
    <property type="match status" value="1"/>
</dbReference>
<dbReference type="InterPro" id="IPR044662">
    <property type="entry name" value="HS1/DABB1-like"/>
</dbReference>
<evidence type="ECO:0000256" key="1">
    <source>
        <dbReference type="ARBA" id="ARBA00011738"/>
    </source>
</evidence>
<reference evidence="3 4" key="1">
    <citation type="submission" date="2017-01" db="EMBL/GenBank/DDBJ databases">
        <title>The complete genome sequence of a sulfur-oxidizing marine bacterium Thioclava sp. 25B10_4T.</title>
        <authorList>
            <person name="Liu Y."/>
            <person name="Lai Q."/>
            <person name="Shao Z."/>
        </authorList>
    </citation>
    <scope>NUCLEOTIDE SEQUENCE [LARGE SCALE GENOMIC DNA]</scope>
    <source>
        <strain evidence="3 4">25B10_4</strain>
    </source>
</reference>
<dbReference type="PANTHER" id="PTHR33178:SF10">
    <property type="entry name" value="STRESS-RESPONSE A_B BARREL DOMAIN-CONTAINING PROTEIN"/>
    <property type="match status" value="1"/>
</dbReference>
<dbReference type="InterPro" id="IPR011008">
    <property type="entry name" value="Dimeric_a/b-barrel"/>
</dbReference>
<proteinExistence type="predicted"/>
<dbReference type="PROSITE" id="PS51502">
    <property type="entry name" value="S_R_A_B_BARREL"/>
    <property type="match status" value="1"/>
</dbReference>
<protein>
    <submittedName>
        <fullName evidence="3">Stress responsive protein</fullName>
    </submittedName>
</protein>